<name>A0AAJ4A222_9BACT</name>
<dbReference type="Proteomes" id="UP000326061">
    <property type="component" value="Chromosome"/>
</dbReference>
<reference evidence="3" key="1">
    <citation type="submission" date="2019-06" db="EMBL/GenBank/DDBJ databases">
        <title>Sulfurimonas gotlandica sp. nov., a chemoautotrophic and psychrotolerant epsilonproteobacterium isolated from a pelagic redoxcline, and an emended description of the genus Sulfurimonas.</title>
        <authorList>
            <person name="Wang S."/>
            <person name="Jiang L."/>
            <person name="Shao Z."/>
        </authorList>
    </citation>
    <scope>NUCLEOTIDE SEQUENCE [LARGE SCALE GENOMIC DNA]</scope>
    <source>
        <strain evidence="3">1-1N</strain>
    </source>
</reference>
<keyword evidence="1" id="KW-0812">Transmembrane</keyword>
<evidence type="ECO:0000256" key="1">
    <source>
        <dbReference type="SAM" id="Phobius"/>
    </source>
</evidence>
<evidence type="ECO:0000313" key="3">
    <source>
        <dbReference type="Proteomes" id="UP000326061"/>
    </source>
</evidence>
<dbReference type="EMBL" id="CP041166">
    <property type="protein sequence ID" value="QFR42449.1"/>
    <property type="molecule type" value="Genomic_DNA"/>
</dbReference>
<evidence type="ECO:0000313" key="2">
    <source>
        <dbReference type="EMBL" id="QFR42449.1"/>
    </source>
</evidence>
<keyword evidence="3" id="KW-1185">Reference proteome</keyword>
<protein>
    <submittedName>
        <fullName evidence="2">Uncharacterized protein</fullName>
    </submittedName>
</protein>
<proteinExistence type="predicted"/>
<keyword evidence="1" id="KW-0472">Membrane</keyword>
<feature type="transmembrane region" description="Helical" evidence="1">
    <location>
        <begin position="7"/>
        <end position="28"/>
    </location>
</feature>
<gene>
    <name evidence="2" type="ORF">FJR47_00355</name>
</gene>
<sequence>MQAKKFLIFVFSFFVFIVGGVGVVNYVIDPLWTFSHSNNFNSLQKGLDERQQKTNYITYRNLEKYDGILLGSSRTTFINENDFIDMNIYNYASSSMLPYEYKGYIDYFREKINKPLRYIIIGSDFFGTDTPDFQQIKFQKPEFYIKKSNEHFYRLKSLLSIDALNYSLTNIKNSFFGAKDYYDRNNIKYQQKVSENERLHQYTKNLVRHTDELSGEKYIWNNDYRKIHETIKKENPISEFIIFTSPVTADLLVSIIKNGKRWKEYEKWLRELVAIFGEVHHFMAINSITKNLNNYPDDDHYYPHVAKLLANKISGVVNSNIPKDFGVLVTKKTSTHTSKASATK</sequence>
<dbReference type="RefSeq" id="WP_152298520.1">
    <property type="nucleotide sequence ID" value="NZ_CP041166.1"/>
</dbReference>
<dbReference type="KEGG" id="suln:FJR47_00355"/>
<dbReference type="AlphaFoldDB" id="A0AAJ4A222"/>
<keyword evidence="1" id="KW-1133">Transmembrane helix</keyword>
<organism evidence="2 3">
    <name type="scientific">Sulfurimonas xiamenensis</name>
    <dbReference type="NCBI Taxonomy" id="2590021"/>
    <lineage>
        <taxon>Bacteria</taxon>
        <taxon>Pseudomonadati</taxon>
        <taxon>Campylobacterota</taxon>
        <taxon>Epsilonproteobacteria</taxon>
        <taxon>Campylobacterales</taxon>
        <taxon>Sulfurimonadaceae</taxon>
        <taxon>Sulfurimonas</taxon>
    </lineage>
</organism>
<accession>A0AAJ4A222</accession>